<evidence type="ECO:0000313" key="2">
    <source>
        <dbReference type="Proteomes" id="UP001437256"/>
    </source>
</evidence>
<comment type="caution">
    <text evidence="1">The sequence shown here is derived from an EMBL/GenBank/DDBJ whole genome shotgun (WGS) entry which is preliminary data.</text>
</comment>
<dbReference type="Proteomes" id="UP001437256">
    <property type="component" value="Unassembled WGS sequence"/>
</dbReference>
<accession>A0ABR2ZAK6</accession>
<gene>
    <name evidence="1" type="ORF">AAF712_014624</name>
</gene>
<proteinExistence type="predicted"/>
<name>A0ABR2ZAK6_9AGAR</name>
<sequence length="227" mass="26028">MILFPKQSLAGIIYLHRAVSSKDVDRISPTEFGLLRKLCGRDTLEKLVIVTNGWEEVPPKDWESRQTKLRDIFQLALKKGAKMTRHRDDTPESRAIAIVERLIGPEQKRLVGVEGRRSTKVEGKHLLDRRTDLKDFMNEYRDLPPSRLESGTGDAEPVDHPTKSFTETVMNMSGEDLQITNAFFGDEKYCRDVLNMRDAKAQEWLDLLQGVRGAIQVDDKWMLNDAF</sequence>
<dbReference type="EMBL" id="JBBXMP010000285">
    <property type="protein sequence ID" value="KAL0058680.1"/>
    <property type="molecule type" value="Genomic_DNA"/>
</dbReference>
<organism evidence="1 2">
    <name type="scientific">Marasmius tenuissimus</name>
    <dbReference type="NCBI Taxonomy" id="585030"/>
    <lineage>
        <taxon>Eukaryota</taxon>
        <taxon>Fungi</taxon>
        <taxon>Dikarya</taxon>
        <taxon>Basidiomycota</taxon>
        <taxon>Agaricomycotina</taxon>
        <taxon>Agaricomycetes</taxon>
        <taxon>Agaricomycetidae</taxon>
        <taxon>Agaricales</taxon>
        <taxon>Marasmiineae</taxon>
        <taxon>Marasmiaceae</taxon>
        <taxon>Marasmius</taxon>
    </lineage>
</organism>
<protein>
    <submittedName>
        <fullName evidence="1">Uncharacterized protein</fullName>
    </submittedName>
</protein>
<keyword evidence="2" id="KW-1185">Reference proteome</keyword>
<reference evidence="1 2" key="1">
    <citation type="submission" date="2024-05" db="EMBL/GenBank/DDBJ databases">
        <title>A draft genome resource for the thread blight pathogen Marasmius tenuissimus strain MS-2.</title>
        <authorList>
            <person name="Yulfo-Soto G.E."/>
            <person name="Baruah I.K."/>
            <person name="Amoako-Attah I."/>
            <person name="Bukari Y."/>
            <person name="Meinhardt L.W."/>
            <person name="Bailey B.A."/>
            <person name="Cohen S.P."/>
        </authorList>
    </citation>
    <scope>NUCLEOTIDE SEQUENCE [LARGE SCALE GENOMIC DNA]</scope>
    <source>
        <strain evidence="1 2">MS-2</strain>
    </source>
</reference>
<evidence type="ECO:0000313" key="1">
    <source>
        <dbReference type="EMBL" id="KAL0058680.1"/>
    </source>
</evidence>